<dbReference type="PANTHER" id="PTHR42959">
    <property type="entry name" value="CARBAMOYLTRANSFERASE"/>
    <property type="match status" value="1"/>
</dbReference>
<dbReference type="Gene3D" id="3.30.420.360">
    <property type="match status" value="1"/>
</dbReference>
<evidence type="ECO:0000256" key="9">
    <source>
        <dbReference type="PROSITE-ProRule" id="PRU00520"/>
    </source>
</evidence>
<dbReference type="InterPro" id="IPR055128">
    <property type="entry name" value="HypF_C_2"/>
</dbReference>
<feature type="active site" evidence="9">
    <location>
        <position position="18"/>
    </location>
</feature>
<dbReference type="InterPro" id="IPR011125">
    <property type="entry name" value="Znf_HypF"/>
</dbReference>
<keyword evidence="13" id="KW-1185">Reference proteome</keyword>
<reference evidence="12 13" key="1">
    <citation type="submission" date="2023-04" db="EMBL/GenBank/DDBJ databases">
        <title>Marinoamorphus aggregata gen. nov., sp. Nov., isolate from tissue of brittle star Ophioplocus japonicus.</title>
        <authorList>
            <person name="Kawano K."/>
            <person name="Sawayama S."/>
            <person name="Nakagawa S."/>
        </authorList>
    </citation>
    <scope>NUCLEOTIDE SEQUENCE [LARGE SCALE GENOMIC DNA]</scope>
    <source>
        <strain evidence="12 13">NKW23</strain>
    </source>
</reference>
<dbReference type="EMBL" id="BSYI01000004">
    <property type="protein sequence ID" value="GMG81477.1"/>
    <property type="molecule type" value="Genomic_DNA"/>
</dbReference>
<dbReference type="PIRSF" id="PIRSF006256">
    <property type="entry name" value="CMPcnvr_hdrg_mat"/>
    <property type="match status" value="1"/>
</dbReference>
<evidence type="ECO:0000313" key="13">
    <source>
        <dbReference type="Proteomes" id="UP001239909"/>
    </source>
</evidence>
<comment type="pathway">
    <text evidence="1 8">Protein modification; [NiFe] hydrogenase maturation.</text>
</comment>
<dbReference type="SUPFAM" id="SSF54975">
    <property type="entry name" value="Acylphosphatase/BLUF domain-like"/>
    <property type="match status" value="1"/>
</dbReference>
<dbReference type="RefSeq" id="WP_285670140.1">
    <property type="nucleotide sequence ID" value="NZ_BSYI01000004.1"/>
</dbReference>
<dbReference type="InterPro" id="IPR017945">
    <property type="entry name" value="DHBP_synth_RibB-like_a/b_dom"/>
</dbReference>
<name>A0ABQ6LER1_9RHOB</name>
<protein>
    <recommendedName>
        <fullName evidence="8">Carbamoyltransferase HypF</fullName>
        <ecNumber evidence="8">6.2.-.-</ecNumber>
    </recommendedName>
</protein>
<feature type="active site" evidence="9">
    <location>
        <position position="36"/>
    </location>
</feature>
<dbReference type="Gene3D" id="3.30.420.40">
    <property type="match status" value="1"/>
</dbReference>
<evidence type="ECO:0000256" key="8">
    <source>
        <dbReference type="PIRNR" id="PIRNR006256"/>
    </source>
</evidence>
<dbReference type="EC" id="6.2.-.-" evidence="8"/>
<dbReference type="SUPFAM" id="SSF55821">
    <property type="entry name" value="YrdC/RibB"/>
    <property type="match status" value="1"/>
</dbReference>
<keyword evidence="3" id="KW-0436">Ligase</keyword>
<dbReference type="InterPro" id="IPR017968">
    <property type="entry name" value="Acylphosphatase_CS"/>
</dbReference>
<evidence type="ECO:0000259" key="11">
    <source>
        <dbReference type="PROSITE" id="PS51163"/>
    </source>
</evidence>
<dbReference type="InterPro" id="IPR041440">
    <property type="entry name" value="HypF_C"/>
</dbReference>
<feature type="domain" description="YrdC-like" evidence="11">
    <location>
        <begin position="201"/>
        <end position="385"/>
    </location>
</feature>
<comment type="caution">
    <text evidence="12">The sequence shown here is derived from an EMBL/GenBank/DDBJ whole genome shotgun (WGS) entry which is preliminary data.</text>
</comment>
<proteinExistence type="inferred from homology"/>
<dbReference type="Pfam" id="PF22521">
    <property type="entry name" value="HypF_C_2"/>
    <property type="match status" value="1"/>
</dbReference>
<dbReference type="InterPro" id="IPR006070">
    <property type="entry name" value="Sua5-like_dom"/>
</dbReference>
<evidence type="ECO:0000256" key="5">
    <source>
        <dbReference type="ARBA" id="ARBA00022771"/>
    </source>
</evidence>
<evidence type="ECO:0000256" key="3">
    <source>
        <dbReference type="ARBA" id="ARBA00022598"/>
    </source>
</evidence>
<comment type="similarity">
    <text evidence="2 8">Belongs to the carbamoyltransferase HypF family.</text>
</comment>
<evidence type="ECO:0000256" key="2">
    <source>
        <dbReference type="ARBA" id="ARBA00008097"/>
    </source>
</evidence>
<dbReference type="Pfam" id="PF01300">
    <property type="entry name" value="Sua5_yciO_yrdC"/>
    <property type="match status" value="1"/>
</dbReference>
<comment type="catalytic activity">
    <reaction evidence="7 8">
        <text>C-terminal L-cysteinyl-[HypE protein] + carbamoyl phosphate + ATP + H2O = C-terminal S-carboxamide-L-cysteinyl-[HypE protein] + AMP + phosphate + diphosphate + H(+)</text>
        <dbReference type="Rhea" id="RHEA:55636"/>
        <dbReference type="Rhea" id="RHEA-COMP:14247"/>
        <dbReference type="Rhea" id="RHEA-COMP:14392"/>
        <dbReference type="ChEBI" id="CHEBI:15377"/>
        <dbReference type="ChEBI" id="CHEBI:15378"/>
        <dbReference type="ChEBI" id="CHEBI:30616"/>
        <dbReference type="ChEBI" id="CHEBI:33019"/>
        <dbReference type="ChEBI" id="CHEBI:43474"/>
        <dbReference type="ChEBI" id="CHEBI:58228"/>
        <dbReference type="ChEBI" id="CHEBI:76913"/>
        <dbReference type="ChEBI" id="CHEBI:139126"/>
        <dbReference type="ChEBI" id="CHEBI:456215"/>
    </reaction>
</comment>
<sequence>MQGELHTIRGQVQGVGFRPAVWRVARALGLSGEVRNTGEGVEVRLWGANLTAFAERLRRELPVLARIERWDRVPLADPAPDGFSIAASGGGAMRTAVTPDAAVCADCLAETTDPFQRRYRYPFTNCTNCGPRFSIVGGAPYDRARTTMRDFPLCADCAAEYGDPADRRFHAQPVACHACGPRAWFEKLGGGAVNLEAFSMLDDVDAAGGALMNGYIVAIKGIGGFHLACDATRPEVVERLRARKRRRGKAFALMARDLGVIRAHAEIGEEEARLLASPEAPIVLLKARGAALPDAVAPGLDRLGFMLPATPLHHLLLRRMKRPVVMTSGNLSGQPQCTDNADARARLAGIADFALMHDRDIANRIDDSVVRVDLGRPRMLRRARGYAPAAIALPEGFDRGTEVLAFGGELKNTFCMIKDGQAVLSQHMGDLEDIATHADAERNLDLYHRLYAHHPAVIAVDMHPGYLSTQRGFNMAGERPVIEVQHHHAHVAACLVENGRPLDAPPVLGIAMDGTGLGSDGTIWGGEFLLADYRGYRRVGCLKPVALPGGTAAVREPWRNAYAHLMAEMGWAEFAMNFAGLPLCARLAGLPRQTLDAMIASGTNAPLSSSCGRLFDAAAAIAGLAWERQDYEGQAAMLFEAALDPAALDEPEELAYPFAIPLLGGRGLPYIEPLAAWRAMLGDLILRTPPGVISARFHRGLARAIAAMAARTTADAGIDTVALTGGCFQNATLFALVHARLEAAGLTVLSHSATPANDGGLALGQAAIALAASQQGDHNVPRDSRPDH</sequence>
<accession>A0ABQ6LER1</accession>
<dbReference type="PROSITE" id="PS51163">
    <property type="entry name" value="YRDC"/>
    <property type="match status" value="1"/>
</dbReference>
<dbReference type="Pfam" id="PF00708">
    <property type="entry name" value="Acylphosphatase"/>
    <property type="match status" value="1"/>
</dbReference>
<dbReference type="Proteomes" id="UP001239909">
    <property type="component" value="Unassembled WGS sequence"/>
</dbReference>
<dbReference type="Gene3D" id="3.90.870.50">
    <property type="match status" value="1"/>
</dbReference>
<evidence type="ECO:0000259" key="10">
    <source>
        <dbReference type="PROSITE" id="PS51160"/>
    </source>
</evidence>
<organism evidence="12 13">
    <name type="scientific">Paralimibaculum aggregatum</name>
    <dbReference type="NCBI Taxonomy" id="3036245"/>
    <lineage>
        <taxon>Bacteria</taxon>
        <taxon>Pseudomonadati</taxon>
        <taxon>Pseudomonadota</taxon>
        <taxon>Alphaproteobacteria</taxon>
        <taxon>Rhodobacterales</taxon>
        <taxon>Paracoccaceae</taxon>
        <taxon>Paralimibaculum</taxon>
    </lineage>
</organism>
<evidence type="ECO:0000256" key="1">
    <source>
        <dbReference type="ARBA" id="ARBA00004711"/>
    </source>
</evidence>
<dbReference type="Pfam" id="PF07503">
    <property type="entry name" value="zf-HYPF"/>
    <property type="match status" value="2"/>
</dbReference>
<feature type="domain" description="Acylphosphatase-like" evidence="10">
    <location>
        <begin position="3"/>
        <end position="87"/>
    </location>
</feature>
<dbReference type="PROSITE" id="PS51160">
    <property type="entry name" value="ACYLPHOSPHATASE_3"/>
    <property type="match status" value="1"/>
</dbReference>
<gene>
    <name evidence="12" type="primary">hypF</name>
    <name evidence="12" type="ORF">LNKW23_06900</name>
</gene>
<evidence type="ECO:0000256" key="6">
    <source>
        <dbReference type="ARBA" id="ARBA00022833"/>
    </source>
</evidence>
<evidence type="ECO:0000256" key="4">
    <source>
        <dbReference type="ARBA" id="ARBA00022723"/>
    </source>
</evidence>
<keyword evidence="9" id="KW-0378">Hydrolase</keyword>
<comment type="function">
    <text evidence="8">Involved in the maturation of [NiFe] hydrogenases. Along with HypE, it catalyzes the synthesis of the CN ligands of the active site iron of [NiFe]-hydrogenases. HypF functions as a carbamoyl transferase using carbamoylphosphate as a substrate and transferring the carboxamido moiety in an ATP-dependent reaction to the thiolate of the C-terminal cysteine of HypE yielding a protein-S-carboxamide.</text>
</comment>
<keyword evidence="5" id="KW-0863">Zinc-finger</keyword>
<evidence type="ECO:0000256" key="7">
    <source>
        <dbReference type="ARBA" id="ARBA00048220"/>
    </source>
</evidence>
<keyword evidence="4" id="KW-0479">Metal-binding</keyword>
<dbReference type="Gene3D" id="3.30.110.120">
    <property type="match status" value="1"/>
</dbReference>
<dbReference type="Pfam" id="PF17788">
    <property type="entry name" value="HypF_C"/>
    <property type="match status" value="1"/>
</dbReference>
<dbReference type="PANTHER" id="PTHR42959:SF1">
    <property type="entry name" value="CARBAMOYLTRANSFERASE HYPF"/>
    <property type="match status" value="1"/>
</dbReference>
<comment type="catalytic activity">
    <reaction evidence="9">
        <text>an acyl phosphate + H2O = a carboxylate + phosphate + H(+)</text>
        <dbReference type="Rhea" id="RHEA:14965"/>
        <dbReference type="ChEBI" id="CHEBI:15377"/>
        <dbReference type="ChEBI" id="CHEBI:15378"/>
        <dbReference type="ChEBI" id="CHEBI:29067"/>
        <dbReference type="ChEBI" id="CHEBI:43474"/>
        <dbReference type="ChEBI" id="CHEBI:59918"/>
        <dbReference type="EC" id="3.6.1.7"/>
    </reaction>
</comment>
<dbReference type="InterPro" id="IPR004421">
    <property type="entry name" value="Carbamoyltransferase_HypF"/>
</dbReference>
<keyword evidence="6" id="KW-0862">Zinc</keyword>
<dbReference type="InterPro" id="IPR036046">
    <property type="entry name" value="Acylphosphatase-like_dom_sf"/>
</dbReference>
<dbReference type="InterPro" id="IPR051060">
    <property type="entry name" value="Carbamoyltrans_HypF-like"/>
</dbReference>
<dbReference type="NCBIfam" id="TIGR00143">
    <property type="entry name" value="hypF"/>
    <property type="match status" value="1"/>
</dbReference>
<dbReference type="InterPro" id="IPR001792">
    <property type="entry name" value="Acylphosphatase-like_dom"/>
</dbReference>
<dbReference type="PROSITE" id="PS00150">
    <property type="entry name" value="ACYLPHOSPHATASE_1"/>
    <property type="match status" value="1"/>
</dbReference>
<evidence type="ECO:0000313" key="12">
    <source>
        <dbReference type="EMBL" id="GMG81477.1"/>
    </source>
</evidence>